<dbReference type="eggNOG" id="ENOG502SUJA">
    <property type="taxonomic scope" value="Eukaryota"/>
</dbReference>
<feature type="region of interest" description="Disordered" evidence="1">
    <location>
        <begin position="190"/>
        <end position="246"/>
    </location>
</feature>
<reference evidence="4" key="1">
    <citation type="journal article" date="2012" name="MBio">
        <title>Comparative genome analysis of Trichophyton rubrum and related dermatophytes reveals candidate genes involved in infection.</title>
        <authorList>
            <person name="Martinez D.A."/>
            <person name="Oliver B.G."/>
            <person name="Graeser Y."/>
            <person name="Goldberg J.M."/>
            <person name="Li W."/>
            <person name="Martinez-Rossi N.M."/>
            <person name="Monod M."/>
            <person name="Shelest E."/>
            <person name="Barton R.C."/>
            <person name="Birch E."/>
            <person name="Brakhage A.A."/>
            <person name="Chen Z."/>
            <person name="Gurr S.J."/>
            <person name="Heiman D."/>
            <person name="Heitman J."/>
            <person name="Kosti I."/>
            <person name="Rossi A."/>
            <person name="Saif S."/>
            <person name="Samalova M."/>
            <person name="Saunders C.W."/>
            <person name="Shea T."/>
            <person name="Summerbell R.C."/>
            <person name="Xu J."/>
            <person name="Young S."/>
            <person name="Zeng Q."/>
            <person name="Birren B.W."/>
            <person name="Cuomo C.A."/>
            <person name="White T.C."/>
        </authorList>
    </citation>
    <scope>NUCLEOTIDE SEQUENCE [LARGE SCALE GENOMIC DNA]</scope>
    <source>
        <strain evidence="4">ATCC MYA-4605 / CBS 113480</strain>
    </source>
</reference>
<evidence type="ECO:0000259" key="2">
    <source>
        <dbReference type="Pfam" id="PF23074"/>
    </source>
</evidence>
<feature type="region of interest" description="Disordered" evidence="1">
    <location>
        <begin position="259"/>
        <end position="316"/>
    </location>
</feature>
<evidence type="ECO:0000313" key="3">
    <source>
        <dbReference type="EMBL" id="EEQ32728.1"/>
    </source>
</evidence>
<feature type="domain" description="PH" evidence="2">
    <location>
        <begin position="390"/>
        <end position="499"/>
    </location>
</feature>
<dbReference type="GeneID" id="9224925"/>
<accession>C5FS75</accession>
<evidence type="ECO:0000313" key="4">
    <source>
        <dbReference type="Proteomes" id="UP000002035"/>
    </source>
</evidence>
<gene>
    <name evidence="3" type="ORF">MCYG_05547</name>
</gene>
<feature type="compositionally biased region" description="Low complexity" evidence="1">
    <location>
        <begin position="205"/>
        <end position="222"/>
    </location>
</feature>
<dbReference type="Pfam" id="PF23074">
    <property type="entry name" value="PH_FT_N"/>
    <property type="match status" value="1"/>
</dbReference>
<keyword evidence="4" id="KW-1185">Reference proteome</keyword>
<dbReference type="AlphaFoldDB" id="C5FS75"/>
<name>C5FS75_ARTOC</name>
<organism evidence="3 4">
    <name type="scientific">Arthroderma otae (strain ATCC MYA-4605 / CBS 113480)</name>
    <name type="common">Microsporum canis</name>
    <dbReference type="NCBI Taxonomy" id="554155"/>
    <lineage>
        <taxon>Eukaryota</taxon>
        <taxon>Fungi</taxon>
        <taxon>Dikarya</taxon>
        <taxon>Ascomycota</taxon>
        <taxon>Pezizomycotina</taxon>
        <taxon>Eurotiomycetes</taxon>
        <taxon>Eurotiomycetidae</taxon>
        <taxon>Onygenales</taxon>
        <taxon>Arthrodermataceae</taxon>
        <taxon>Microsporum</taxon>
    </lineage>
</organism>
<dbReference type="VEuPathDB" id="FungiDB:MCYG_05547"/>
<dbReference type="RefSeq" id="XP_002845678.1">
    <property type="nucleotide sequence ID" value="XM_002845632.1"/>
</dbReference>
<dbReference type="EMBL" id="DS995705">
    <property type="protein sequence ID" value="EEQ32728.1"/>
    <property type="molecule type" value="Genomic_DNA"/>
</dbReference>
<dbReference type="HOGENOM" id="CLU_031212_2_0_1"/>
<dbReference type="OrthoDB" id="5345571at2759"/>
<feature type="compositionally biased region" description="Pro residues" evidence="1">
    <location>
        <begin position="223"/>
        <end position="237"/>
    </location>
</feature>
<feature type="compositionally biased region" description="Low complexity" evidence="1">
    <location>
        <begin position="306"/>
        <end position="316"/>
    </location>
</feature>
<sequence length="586" mass="66808">MNLLDIAKSCEDIARGVFNFLTHVPTSSVDISAVVAELYAVGACLRALDDSSKNPARRQIFAHITTDLELIVRASLRQTLRDIYDMLNRMNQAIHITNLHNAAATAAGTPVADTTAAIHKRTWDGLWHYFYQQAGYTLHLRLRYYKQMLEEMSAIVQGEVADEVMLASCRATITALRVIQDRQVAHQAQQQVQRQHQQLHHHQQQHQMPGQFPQQPQFHHQVPPAPPPPPPPPPAPGVPGVTPINVPHVVTPETTLEHILEVPKAPEPPKKKPSVKKRGSFERQRPSRKQEYHDSIHWSNPTSPRSPVDSSSDTMSLSSNTVRHWASKVYSSIITSTPLTSTGDMTKCYGDNMPDVRAHLDKGYIELLQLYDIISELFLREQLLTEHNDRKFPGRPQLTFSFFLRDKDHRVRVLCKVKTDKRTMYSSTILTSLLIHREGSCLMLCHPSTSGQEDRVAWANLQFSTFEYMVFFFCTFIALRGQDSSNPVSRIKDFELDGEELVFSGVPVWTAFIHPFLKKPRAWMRHVEQEVIYLTELQPTVFINSEEYKPSVTSRGEHIITFTSSEDAVMFMESINEISHVLRKKK</sequence>
<dbReference type="InterPro" id="IPR057081">
    <property type="entry name" value="PH_N"/>
</dbReference>
<evidence type="ECO:0000256" key="1">
    <source>
        <dbReference type="SAM" id="MobiDB-lite"/>
    </source>
</evidence>
<proteinExistence type="predicted"/>
<feature type="compositionally biased region" description="Basic and acidic residues" evidence="1">
    <location>
        <begin position="279"/>
        <end position="296"/>
    </location>
</feature>
<protein>
    <recommendedName>
        <fullName evidence="2">PH domain-containing protein</fullName>
    </recommendedName>
</protein>
<dbReference type="Proteomes" id="UP000002035">
    <property type="component" value="Unassembled WGS sequence"/>
</dbReference>
<dbReference type="OMA" id="IPYVGES"/>